<proteinExistence type="predicted"/>
<feature type="compositionally biased region" description="Acidic residues" evidence="1">
    <location>
        <begin position="621"/>
        <end position="630"/>
    </location>
</feature>
<feature type="compositionally biased region" description="Acidic residues" evidence="1">
    <location>
        <begin position="460"/>
        <end position="471"/>
    </location>
</feature>
<feature type="compositionally biased region" description="Acidic residues" evidence="1">
    <location>
        <begin position="593"/>
        <end position="607"/>
    </location>
</feature>
<comment type="caution">
    <text evidence="3">The sequence shown here is derived from an EMBL/GenBank/DDBJ whole genome shotgun (WGS) entry which is preliminary data.</text>
</comment>
<feature type="compositionally biased region" description="Basic and acidic residues" evidence="1">
    <location>
        <begin position="363"/>
        <end position="380"/>
    </location>
</feature>
<dbReference type="PANTHER" id="PTHR35910">
    <property type="entry name" value="2EXR DOMAIN-CONTAINING PROTEIN"/>
    <property type="match status" value="1"/>
</dbReference>
<evidence type="ECO:0000259" key="2">
    <source>
        <dbReference type="Pfam" id="PF20150"/>
    </source>
</evidence>
<feature type="region of interest" description="Disordered" evidence="1">
    <location>
        <begin position="1"/>
        <end position="57"/>
    </location>
</feature>
<feature type="compositionally biased region" description="Basic and acidic residues" evidence="1">
    <location>
        <begin position="25"/>
        <end position="34"/>
    </location>
</feature>
<feature type="compositionally biased region" description="Acidic residues" evidence="1">
    <location>
        <begin position="334"/>
        <end position="348"/>
    </location>
</feature>
<sequence>MSDHSDQDDDLASDLSATQGSDGSETDRGGHFFDIEAEESDDFDEGGDDDDDQDDDYYDDRVLFSFPQFSRLPPELRLMIWEAVDPYLKSMGRVFEVRVVKDTIADLWESATLSQQTAPARALLAANKESRGIALQYYPDVIRLRGGRGEVRFNGSNDIISLAYGYVFDYVLSGERWSDKIQYLAVDYPYYAISQHSSYLDSDEEARRMFRKLKVIFYRVDCFDQHFKTSQLHWTVSESSKQFYLETFEEQPGLGEDYKTIYCWPDTSLHSDSMSVHEGFTKHFPLILPIPGVRILPMVQYLFDMGFEFYHKTKRHYERKIAQRAGSASPSESSEGEYASESEPDNYELDGFVVDSSPEVDEGSSHDEGGVVNAGDHEDSSIEDGDEDDVQFEQDPDTFNGFSPLQEEPDEDEAAGNLPNTTSVIYDVESPDNRLSNASSPEQPRTIAQAGRRKRLIVSSDDEDGGEDGDESPVQTHSRIKKRARVVLSDSEEEEDEEGGSKDGARSEREGSSRLKKRARVVLSDSENEESEGEAVDDDEVTEDEVTEDEVTEDEDDDEDDEEPSVSKPTSLLARLRQFRSEVPVSPEGETSNSDEELDEEEEYGDDGEGRLFDAEFPESPGEDGEEEGW</sequence>
<name>A0A439D379_9PEZI</name>
<gene>
    <name evidence="3" type="ORF">EKO27_g6242</name>
</gene>
<accession>A0A439D379</accession>
<reference evidence="3 4" key="1">
    <citation type="submission" date="2018-12" db="EMBL/GenBank/DDBJ databases">
        <title>Draft genome sequence of Xylaria grammica IHI A82.</title>
        <authorList>
            <person name="Buettner E."/>
            <person name="Kellner H."/>
        </authorList>
    </citation>
    <scope>NUCLEOTIDE SEQUENCE [LARGE SCALE GENOMIC DNA]</scope>
    <source>
        <strain evidence="3 4">IHI A82</strain>
    </source>
</reference>
<feature type="compositionally biased region" description="Acidic residues" evidence="1">
    <location>
        <begin position="381"/>
        <end position="396"/>
    </location>
</feature>
<dbReference type="InterPro" id="IPR045518">
    <property type="entry name" value="2EXR"/>
</dbReference>
<feature type="compositionally biased region" description="Acidic residues" evidence="1">
    <location>
        <begin position="526"/>
        <end position="564"/>
    </location>
</feature>
<dbReference type="PANTHER" id="PTHR35910:SF6">
    <property type="entry name" value="2EXR DOMAIN-CONTAINING PROTEIN"/>
    <property type="match status" value="1"/>
</dbReference>
<organism evidence="3 4">
    <name type="scientific">Xylaria grammica</name>
    <dbReference type="NCBI Taxonomy" id="363999"/>
    <lineage>
        <taxon>Eukaryota</taxon>
        <taxon>Fungi</taxon>
        <taxon>Dikarya</taxon>
        <taxon>Ascomycota</taxon>
        <taxon>Pezizomycotina</taxon>
        <taxon>Sordariomycetes</taxon>
        <taxon>Xylariomycetidae</taxon>
        <taxon>Xylariales</taxon>
        <taxon>Xylariaceae</taxon>
        <taxon>Xylaria</taxon>
    </lineage>
</organism>
<dbReference type="AlphaFoldDB" id="A0A439D379"/>
<evidence type="ECO:0000313" key="3">
    <source>
        <dbReference type="EMBL" id="RWA08868.1"/>
    </source>
</evidence>
<feature type="compositionally biased region" description="Basic and acidic residues" evidence="1">
    <location>
        <begin position="499"/>
        <end position="513"/>
    </location>
</feature>
<feature type="compositionally biased region" description="Acidic residues" evidence="1">
    <location>
        <begin position="35"/>
        <end position="57"/>
    </location>
</feature>
<evidence type="ECO:0000256" key="1">
    <source>
        <dbReference type="SAM" id="MobiDB-lite"/>
    </source>
</evidence>
<dbReference type="EMBL" id="RYZI01000180">
    <property type="protein sequence ID" value="RWA08868.1"/>
    <property type="molecule type" value="Genomic_DNA"/>
</dbReference>
<evidence type="ECO:0000313" key="4">
    <source>
        <dbReference type="Proteomes" id="UP000286045"/>
    </source>
</evidence>
<feature type="compositionally biased region" description="Acidic residues" evidence="1">
    <location>
        <begin position="1"/>
        <end position="12"/>
    </location>
</feature>
<keyword evidence="4" id="KW-1185">Reference proteome</keyword>
<feature type="compositionally biased region" description="Polar residues" evidence="1">
    <location>
        <begin position="433"/>
        <end position="443"/>
    </location>
</feature>
<feature type="region of interest" description="Disordered" evidence="1">
    <location>
        <begin position="321"/>
        <end position="630"/>
    </location>
</feature>
<dbReference type="Pfam" id="PF20150">
    <property type="entry name" value="2EXR"/>
    <property type="match status" value="1"/>
</dbReference>
<dbReference type="Proteomes" id="UP000286045">
    <property type="component" value="Unassembled WGS sequence"/>
</dbReference>
<dbReference type="STRING" id="363999.A0A439D379"/>
<feature type="domain" description="2EXR" evidence="2">
    <location>
        <begin position="66"/>
        <end position="160"/>
    </location>
</feature>
<protein>
    <recommendedName>
        <fullName evidence="2">2EXR domain-containing protein</fullName>
    </recommendedName>
</protein>